<dbReference type="InterPro" id="IPR004358">
    <property type="entry name" value="Sig_transdc_His_kin-like_C"/>
</dbReference>
<organism evidence="12 13">
    <name type="scientific">Candidatus Faecalibacterium gallistercoris</name>
    <dbReference type="NCBI Taxonomy" id="2838579"/>
    <lineage>
        <taxon>Bacteria</taxon>
        <taxon>Bacillati</taxon>
        <taxon>Bacillota</taxon>
        <taxon>Clostridia</taxon>
        <taxon>Eubacteriales</taxon>
        <taxon>Oscillospiraceae</taxon>
        <taxon>Faecalibacterium</taxon>
    </lineage>
</organism>
<dbReference type="SMART" id="SM00387">
    <property type="entry name" value="HATPase_c"/>
    <property type="match status" value="1"/>
</dbReference>
<comment type="catalytic activity">
    <reaction evidence="1">
        <text>ATP + protein L-histidine = ADP + protein N-phospho-L-histidine.</text>
        <dbReference type="EC" id="2.7.13.3"/>
    </reaction>
</comment>
<evidence type="ECO:0000256" key="8">
    <source>
        <dbReference type="ARBA" id="ARBA00023136"/>
    </source>
</evidence>
<dbReference type="InterPro" id="IPR036097">
    <property type="entry name" value="HisK_dim/P_sf"/>
</dbReference>
<dbReference type="PRINTS" id="PR00344">
    <property type="entry name" value="BCTRLSENSOR"/>
</dbReference>
<keyword evidence="9" id="KW-0812">Transmembrane</keyword>
<evidence type="ECO:0000256" key="1">
    <source>
        <dbReference type="ARBA" id="ARBA00000085"/>
    </source>
</evidence>
<evidence type="ECO:0000256" key="6">
    <source>
        <dbReference type="ARBA" id="ARBA00022777"/>
    </source>
</evidence>
<dbReference type="EMBL" id="DXBJ01000029">
    <property type="protein sequence ID" value="HIZ57805.1"/>
    <property type="molecule type" value="Genomic_DNA"/>
</dbReference>
<dbReference type="SUPFAM" id="SSF158472">
    <property type="entry name" value="HAMP domain-like"/>
    <property type="match status" value="1"/>
</dbReference>
<keyword evidence="5" id="KW-0808">Transferase</keyword>
<dbReference type="CDD" id="cd00075">
    <property type="entry name" value="HATPase"/>
    <property type="match status" value="1"/>
</dbReference>
<dbReference type="SMART" id="SM00388">
    <property type="entry name" value="HisKA"/>
    <property type="match status" value="1"/>
</dbReference>
<feature type="transmembrane region" description="Helical" evidence="9">
    <location>
        <begin position="51"/>
        <end position="72"/>
    </location>
</feature>
<dbReference type="PANTHER" id="PTHR43711">
    <property type="entry name" value="TWO-COMPONENT HISTIDINE KINASE"/>
    <property type="match status" value="1"/>
</dbReference>
<dbReference type="CDD" id="cd06225">
    <property type="entry name" value="HAMP"/>
    <property type="match status" value="1"/>
</dbReference>
<dbReference type="AlphaFoldDB" id="A0A9D2FES4"/>
<evidence type="ECO:0000256" key="5">
    <source>
        <dbReference type="ARBA" id="ARBA00022679"/>
    </source>
</evidence>
<comment type="subcellular location">
    <subcellularLocation>
        <location evidence="2">Membrane</location>
    </subcellularLocation>
</comment>
<dbReference type="SUPFAM" id="SSF47384">
    <property type="entry name" value="Homodimeric domain of signal transducing histidine kinase"/>
    <property type="match status" value="1"/>
</dbReference>
<proteinExistence type="predicted"/>
<keyword evidence="8 9" id="KW-0472">Membrane</keyword>
<dbReference type="SUPFAM" id="SSF55874">
    <property type="entry name" value="ATPase domain of HSP90 chaperone/DNA topoisomerase II/histidine kinase"/>
    <property type="match status" value="1"/>
</dbReference>
<dbReference type="Gene3D" id="3.30.565.10">
    <property type="entry name" value="Histidine kinase-like ATPase, C-terminal domain"/>
    <property type="match status" value="1"/>
</dbReference>
<evidence type="ECO:0000256" key="7">
    <source>
        <dbReference type="ARBA" id="ARBA00023012"/>
    </source>
</evidence>
<evidence type="ECO:0000313" key="13">
    <source>
        <dbReference type="Proteomes" id="UP000824065"/>
    </source>
</evidence>
<feature type="domain" description="Histidine kinase" evidence="10">
    <location>
        <begin position="142"/>
        <end position="356"/>
    </location>
</feature>
<dbReference type="Gene3D" id="6.10.340.10">
    <property type="match status" value="1"/>
</dbReference>
<accession>A0A9D2FES4</accession>
<reference evidence="12" key="1">
    <citation type="journal article" date="2021" name="PeerJ">
        <title>Extensive microbial diversity within the chicken gut microbiome revealed by metagenomics and culture.</title>
        <authorList>
            <person name="Gilroy R."/>
            <person name="Ravi A."/>
            <person name="Getino M."/>
            <person name="Pursley I."/>
            <person name="Horton D.L."/>
            <person name="Alikhan N.F."/>
            <person name="Baker D."/>
            <person name="Gharbi K."/>
            <person name="Hall N."/>
            <person name="Watson M."/>
            <person name="Adriaenssens E.M."/>
            <person name="Foster-Nyarko E."/>
            <person name="Jarju S."/>
            <person name="Secka A."/>
            <person name="Antonio M."/>
            <person name="Oren A."/>
            <person name="Chaudhuri R.R."/>
            <person name="La Ragione R."/>
            <person name="Hildebrand F."/>
            <person name="Pallen M.J."/>
        </authorList>
    </citation>
    <scope>NUCLEOTIDE SEQUENCE</scope>
    <source>
        <strain evidence="12">ChiBcec16-3735</strain>
    </source>
</reference>
<evidence type="ECO:0000256" key="2">
    <source>
        <dbReference type="ARBA" id="ARBA00004370"/>
    </source>
</evidence>
<evidence type="ECO:0000259" key="11">
    <source>
        <dbReference type="PROSITE" id="PS50885"/>
    </source>
</evidence>
<dbReference type="GO" id="GO:0000155">
    <property type="term" value="F:phosphorelay sensor kinase activity"/>
    <property type="evidence" value="ECO:0007669"/>
    <property type="project" value="InterPro"/>
</dbReference>
<dbReference type="PANTHER" id="PTHR43711:SF26">
    <property type="entry name" value="SENSOR HISTIDINE KINASE RCSC"/>
    <property type="match status" value="1"/>
</dbReference>
<dbReference type="Pfam" id="PF02518">
    <property type="entry name" value="HATPase_c"/>
    <property type="match status" value="1"/>
</dbReference>
<dbReference type="PROSITE" id="PS50885">
    <property type="entry name" value="HAMP"/>
    <property type="match status" value="1"/>
</dbReference>
<gene>
    <name evidence="12" type="ORF">H9725_04380</name>
</gene>
<reference evidence="12" key="2">
    <citation type="submission" date="2021-04" db="EMBL/GenBank/DDBJ databases">
        <authorList>
            <person name="Gilroy R."/>
        </authorList>
    </citation>
    <scope>NUCLEOTIDE SEQUENCE</scope>
    <source>
        <strain evidence="12">ChiBcec16-3735</strain>
    </source>
</reference>
<keyword evidence="7" id="KW-0902">Two-component regulatory system</keyword>
<evidence type="ECO:0000256" key="4">
    <source>
        <dbReference type="ARBA" id="ARBA00022553"/>
    </source>
</evidence>
<keyword evidence="4" id="KW-0597">Phosphoprotein</keyword>
<sequence length="363" mass="40165">MKQVENSVYGPVRVSRFPVSQFFLFFGGGLLASGIHMGLLTLMDEVDAADLIQVTVPILYWAAVSLGLTLLTRRCMRETFEKPVQELAAATRKVAEGDFSIYVPPLHTADRYDYLDVMILDFNKMVAELGSVETLKTDFFANVSHEIKTPLAVIQNTAQLLKSRSLPPEQREEYVDTIEKYAHRLADLITNILKLNKLEKQTIQPRAEPYDLTAQLADCALLFESRWEEKGIDFEADFEDQAVIQADPSLLELVWNNLLSNAIKFTPPGGTVALRQTSTPDAIQVTVADTGRGMSEETMQHIFDKFYQGDTSHAAEGNGLGLALVLRILQMTGGSISVESALGKGSAFTVRLPRKQEGGPDHA</sequence>
<evidence type="ECO:0000259" key="10">
    <source>
        <dbReference type="PROSITE" id="PS50109"/>
    </source>
</evidence>
<name>A0A9D2FES4_9FIRM</name>
<dbReference type="FunFam" id="1.10.287.130:FF:000001">
    <property type="entry name" value="Two-component sensor histidine kinase"/>
    <property type="match status" value="1"/>
</dbReference>
<dbReference type="InterPro" id="IPR003661">
    <property type="entry name" value="HisK_dim/P_dom"/>
</dbReference>
<dbReference type="PROSITE" id="PS50109">
    <property type="entry name" value="HIS_KIN"/>
    <property type="match status" value="1"/>
</dbReference>
<keyword evidence="9" id="KW-1133">Transmembrane helix</keyword>
<comment type="caution">
    <text evidence="12">The sequence shown here is derived from an EMBL/GenBank/DDBJ whole genome shotgun (WGS) entry which is preliminary data.</text>
</comment>
<dbReference type="GO" id="GO:0016020">
    <property type="term" value="C:membrane"/>
    <property type="evidence" value="ECO:0007669"/>
    <property type="project" value="UniProtKB-SubCell"/>
</dbReference>
<dbReference type="Gene3D" id="1.10.287.130">
    <property type="match status" value="1"/>
</dbReference>
<dbReference type="InterPro" id="IPR003660">
    <property type="entry name" value="HAMP_dom"/>
</dbReference>
<keyword evidence="6 12" id="KW-0418">Kinase</keyword>
<protein>
    <recommendedName>
        <fullName evidence="3">histidine kinase</fullName>
        <ecNumber evidence="3">2.7.13.3</ecNumber>
    </recommendedName>
</protein>
<dbReference type="InterPro" id="IPR050736">
    <property type="entry name" value="Sensor_HK_Regulatory"/>
</dbReference>
<dbReference type="FunFam" id="3.30.565.10:FF:000006">
    <property type="entry name" value="Sensor histidine kinase WalK"/>
    <property type="match status" value="1"/>
</dbReference>
<dbReference type="CDD" id="cd00082">
    <property type="entry name" value="HisKA"/>
    <property type="match status" value="1"/>
</dbReference>
<feature type="domain" description="HAMP" evidence="11">
    <location>
        <begin position="78"/>
        <end position="134"/>
    </location>
</feature>
<dbReference type="InterPro" id="IPR005467">
    <property type="entry name" value="His_kinase_dom"/>
</dbReference>
<evidence type="ECO:0000256" key="9">
    <source>
        <dbReference type="SAM" id="Phobius"/>
    </source>
</evidence>
<evidence type="ECO:0000256" key="3">
    <source>
        <dbReference type="ARBA" id="ARBA00012438"/>
    </source>
</evidence>
<dbReference type="InterPro" id="IPR003594">
    <property type="entry name" value="HATPase_dom"/>
</dbReference>
<dbReference type="InterPro" id="IPR036890">
    <property type="entry name" value="HATPase_C_sf"/>
</dbReference>
<dbReference type="EC" id="2.7.13.3" evidence="3"/>
<evidence type="ECO:0000313" key="12">
    <source>
        <dbReference type="EMBL" id="HIZ57805.1"/>
    </source>
</evidence>
<dbReference type="Pfam" id="PF00512">
    <property type="entry name" value="HisKA"/>
    <property type="match status" value="1"/>
</dbReference>
<feature type="transmembrane region" description="Helical" evidence="9">
    <location>
        <begin position="21"/>
        <end position="39"/>
    </location>
</feature>
<dbReference type="Proteomes" id="UP000824065">
    <property type="component" value="Unassembled WGS sequence"/>
</dbReference>